<keyword evidence="5" id="KW-0687">Ribonucleoprotein</keyword>
<keyword evidence="2" id="KW-0699">rRNA-binding</keyword>
<protein>
    <recommendedName>
        <fullName evidence="6">Large ribosomal subunit protein uL4c</fullName>
    </recommendedName>
    <alternativeName>
        <fullName evidence="7">50S ribosomal protein L4, chloroplastic</fullName>
    </alternativeName>
</protein>
<evidence type="ECO:0000256" key="5">
    <source>
        <dbReference type="ARBA" id="ARBA00023274"/>
    </source>
</evidence>
<comment type="similarity">
    <text evidence="1">Belongs to the universal ribosomal protein uL4 family.</text>
</comment>
<dbReference type="HAMAP" id="MF_01328_B">
    <property type="entry name" value="Ribosomal_uL4_B"/>
    <property type="match status" value="1"/>
</dbReference>
<dbReference type="GO" id="GO:0003735">
    <property type="term" value="F:structural constituent of ribosome"/>
    <property type="evidence" value="ECO:0007669"/>
    <property type="project" value="InterPro"/>
</dbReference>
<dbReference type="OrthoDB" id="275876at2759"/>
<evidence type="ECO:0000256" key="8">
    <source>
        <dbReference type="SAM" id="MobiDB-lite"/>
    </source>
</evidence>
<comment type="caution">
    <text evidence="9">The sequence shown here is derived from an EMBL/GenBank/DDBJ whole genome shotgun (WGS) entry which is preliminary data.</text>
</comment>
<evidence type="ECO:0000313" key="9">
    <source>
        <dbReference type="EMBL" id="GLC60764.1"/>
    </source>
</evidence>
<dbReference type="InterPro" id="IPR023574">
    <property type="entry name" value="Ribosomal_uL4_dom_sf"/>
</dbReference>
<dbReference type="Gene3D" id="3.40.1370.10">
    <property type="match status" value="1"/>
</dbReference>
<feature type="region of interest" description="Disordered" evidence="8">
    <location>
        <begin position="75"/>
        <end position="113"/>
    </location>
</feature>
<dbReference type="GO" id="GO:0019843">
    <property type="term" value="F:rRNA binding"/>
    <property type="evidence" value="ECO:0007669"/>
    <property type="project" value="UniProtKB-KW"/>
</dbReference>
<gene>
    <name evidence="9" type="primary">PLEST007882</name>
    <name evidence="9" type="ORF">PLESTB_001668300</name>
</gene>
<keyword evidence="3" id="KW-0694">RNA-binding</keyword>
<organism evidence="9 10">
    <name type="scientific">Pleodorina starrii</name>
    <dbReference type="NCBI Taxonomy" id="330485"/>
    <lineage>
        <taxon>Eukaryota</taxon>
        <taxon>Viridiplantae</taxon>
        <taxon>Chlorophyta</taxon>
        <taxon>core chlorophytes</taxon>
        <taxon>Chlorophyceae</taxon>
        <taxon>CS clade</taxon>
        <taxon>Chlamydomonadales</taxon>
        <taxon>Volvocaceae</taxon>
        <taxon>Pleodorina</taxon>
    </lineage>
</organism>
<name>A0A9W6F8Y7_9CHLO</name>
<dbReference type="EMBL" id="BRXU01000038">
    <property type="protein sequence ID" value="GLC60764.1"/>
    <property type="molecule type" value="Genomic_DNA"/>
</dbReference>
<sequence length="245" mass="25935">MQTMRLQAFKPASAGRQPRLVVANSAVAQPATIPYKAADGSEKGSQQLALKVAQESAKGLVHRYMVLVQQNARQGTASTLTRSEVRGGGKKPYAQKGTGNARRGSSVSPLFPGGGVTFGPKPKDWTISMNKKEKRLALATALQSAAADMIVVEDLEGKLPATKTREMVALLGKLGVDVMTRKVLLITKEARPDLTLAGRNIAKLSFNTASSLSVLDILNADHIILEDGALEHIQATLGGVKADQA</sequence>
<keyword evidence="10" id="KW-1185">Reference proteome</keyword>
<proteinExistence type="inferred from homology"/>
<dbReference type="NCBIfam" id="TIGR03953">
    <property type="entry name" value="rplD_bact"/>
    <property type="match status" value="1"/>
</dbReference>
<dbReference type="Proteomes" id="UP001165080">
    <property type="component" value="Unassembled WGS sequence"/>
</dbReference>
<evidence type="ECO:0000256" key="7">
    <source>
        <dbReference type="ARBA" id="ARBA00035387"/>
    </source>
</evidence>
<evidence type="ECO:0000256" key="2">
    <source>
        <dbReference type="ARBA" id="ARBA00022730"/>
    </source>
</evidence>
<accession>A0A9W6F8Y7</accession>
<dbReference type="GO" id="GO:1990904">
    <property type="term" value="C:ribonucleoprotein complex"/>
    <property type="evidence" value="ECO:0007669"/>
    <property type="project" value="UniProtKB-KW"/>
</dbReference>
<dbReference type="AlphaFoldDB" id="A0A9W6F8Y7"/>
<evidence type="ECO:0000256" key="4">
    <source>
        <dbReference type="ARBA" id="ARBA00022980"/>
    </source>
</evidence>
<dbReference type="PANTHER" id="PTHR10746">
    <property type="entry name" value="50S RIBOSOMAL PROTEIN L4"/>
    <property type="match status" value="1"/>
</dbReference>
<evidence type="ECO:0000256" key="6">
    <source>
        <dbReference type="ARBA" id="ARBA00035208"/>
    </source>
</evidence>
<dbReference type="SUPFAM" id="SSF52166">
    <property type="entry name" value="Ribosomal protein L4"/>
    <property type="match status" value="1"/>
</dbReference>
<dbReference type="GO" id="GO:0006412">
    <property type="term" value="P:translation"/>
    <property type="evidence" value="ECO:0007669"/>
    <property type="project" value="InterPro"/>
</dbReference>
<dbReference type="InterPro" id="IPR013005">
    <property type="entry name" value="Ribosomal_uL4-like"/>
</dbReference>
<evidence type="ECO:0000256" key="1">
    <source>
        <dbReference type="ARBA" id="ARBA00010528"/>
    </source>
</evidence>
<dbReference type="GO" id="GO:0005840">
    <property type="term" value="C:ribosome"/>
    <property type="evidence" value="ECO:0007669"/>
    <property type="project" value="UniProtKB-KW"/>
</dbReference>
<evidence type="ECO:0000256" key="3">
    <source>
        <dbReference type="ARBA" id="ARBA00022884"/>
    </source>
</evidence>
<dbReference type="InterPro" id="IPR002136">
    <property type="entry name" value="Ribosomal_uL4"/>
</dbReference>
<dbReference type="PANTHER" id="PTHR10746:SF17">
    <property type="entry name" value="LARGE RIBOSOMAL SUBUNIT PROTEIN UL4C"/>
    <property type="match status" value="1"/>
</dbReference>
<dbReference type="Pfam" id="PF00573">
    <property type="entry name" value="Ribosomal_L4"/>
    <property type="match status" value="1"/>
</dbReference>
<evidence type="ECO:0000313" key="10">
    <source>
        <dbReference type="Proteomes" id="UP001165080"/>
    </source>
</evidence>
<reference evidence="9 10" key="1">
    <citation type="journal article" date="2023" name="Commun. Biol.">
        <title>Reorganization of the ancestral sex-determining regions during the evolution of trioecy in Pleodorina starrii.</title>
        <authorList>
            <person name="Takahashi K."/>
            <person name="Suzuki S."/>
            <person name="Kawai-Toyooka H."/>
            <person name="Yamamoto K."/>
            <person name="Hamaji T."/>
            <person name="Ootsuki R."/>
            <person name="Yamaguchi H."/>
            <person name="Kawachi M."/>
            <person name="Higashiyama T."/>
            <person name="Nozaki H."/>
        </authorList>
    </citation>
    <scope>NUCLEOTIDE SEQUENCE [LARGE SCALE GENOMIC DNA]</scope>
    <source>
        <strain evidence="9 10">NIES-4479</strain>
    </source>
</reference>
<keyword evidence="4" id="KW-0689">Ribosomal protein</keyword>